<feature type="modified residue" description="4-aspartylphosphate" evidence="5">
    <location>
        <position position="1118"/>
    </location>
</feature>
<dbReference type="InterPro" id="IPR003661">
    <property type="entry name" value="HisK_dim/P_dom"/>
</dbReference>
<organism evidence="12 13">
    <name type="scientific">Ideonella margarita</name>
    <dbReference type="NCBI Taxonomy" id="2984191"/>
    <lineage>
        <taxon>Bacteria</taxon>
        <taxon>Pseudomonadati</taxon>
        <taxon>Pseudomonadota</taxon>
        <taxon>Betaproteobacteria</taxon>
        <taxon>Burkholderiales</taxon>
        <taxon>Sphaerotilaceae</taxon>
        <taxon>Ideonella</taxon>
    </lineage>
</organism>
<keyword evidence="7" id="KW-0472">Membrane</keyword>
<dbReference type="EMBL" id="JBBUTI010000002">
    <property type="protein sequence ID" value="MEK8045575.1"/>
    <property type="molecule type" value="Genomic_DNA"/>
</dbReference>
<feature type="transmembrane region" description="Helical" evidence="7">
    <location>
        <begin position="313"/>
        <end position="335"/>
    </location>
</feature>
<dbReference type="SUPFAM" id="SSF55874">
    <property type="entry name" value="ATPase domain of HSP90 chaperone/DNA topoisomerase II/histidine kinase"/>
    <property type="match status" value="1"/>
</dbReference>
<evidence type="ECO:0000259" key="8">
    <source>
        <dbReference type="PROSITE" id="PS50109"/>
    </source>
</evidence>
<feature type="domain" description="PAC" evidence="11">
    <location>
        <begin position="584"/>
        <end position="635"/>
    </location>
</feature>
<dbReference type="InterPro" id="IPR004358">
    <property type="entry name" value="Sig_transdc_His_kin-like_C"/>
</dbReference>
<sequence length="1188" mass="129611">MPFGLMDSQGFSRGSLRWPLLLSSAAILAVVLLAISVSVNQTVERESERVEAVAELRAAQTATWLLQSMAASRVVARSSALGELYRQWTVAGSNKAREDLIARLTAFRRANAMDEVLVVDADGVARVWEGEQPPVLSAELLDTVLRARRSGDVQRTELYAAAETVADRAADSTASPLAERETRMRIDFVAPIPDASAVVVLRGRPDDQLFPMLSTWPHDSTSAETVLLLRRWDDALLLSPLRGRPSAAGHLTMTLSDANLLVTRLLGNEVEPGKVAQGRDWRGEMVFGAARMVPDADWWVVAKIDRAELLWRSLLRAWWIAAAGAVAMALSSIALRQYRQRQALRQQREVQRQQSEKHRALALLEAIAQSSPDPIYAKDRLGRYRLFNSGSERVAGFPASQVLGQTAGFFLSTEQAAQVQAHDEQVMREGRIFNYEEQVTSQESGEVRVYRATKGPLRDESGQVIGMFGISRDVTEDQRLEVELRRHRDHLEELVTERSRALEQANESRLQTLNFVRTIADNLPGLVAYWDKHLRCRFANATFSRWYGHPPDKLLTMTVEELLGEDGHRLTRPHIEAVLLGQRQDFERSVHTPSGETLITWVTFIPDWQDGAVAGYFVLASDITAPKQAEQRLRTLNDELALARDRAEQGSRAKSAFLANMSHEIRTPMNAILGSAHLLGQQLTDPLQRTRLKRIGDAAQHLLQVINDILDLSKIESGAMVFEAITFSRDEVFDRLRAVLADKAQEKQLALVLDVQDLPAQMHGDPTRLVQVLLNLLGNALKFTERGWVGVKAECLAPLASADAPGWRVRFTVEDTGIGLEPDQTERLFAPFQQADSSTTRRYGGTGLGLTIARRLVQLMGGELTVQSTLGQGSRFSFIIQLGAPEADEPEPVWPSAWRGRRVLLADDLVASRCALARQLRALGLLVDEADSALALKAQWPVSSGAGSGDAFAHSMSYATPYAAVLLALPIQGLDLAELVPGAGHGGAAVCPAVLPLARSEPALAAATRALSGLAAPAASSAHGCLTPVSTADLAQALAALWQEPLPAALDGRPEPALQRADAAPLRGRVLLAEDNPVNQEVAQAMLLGMGLAVAVANDGAEALALARREAFDLILMDMQMPVLDGLAATRLIRALPNHALTPILAMTANAFDEDREACLAVGMNDHVSKPVAPERLRALLTAYLPGQ</sequence>
<dbReference type="PANTHER" id="PTHR45339:SF1">
    <property type="entry name" value="HYBRID SIGNAL TRANSDUCTION HISTIDINE KINASE J"/>
    <property type="match status" value="1"/>
</dbReference>
<dbReference type="SUPFAM" id="SSF55785">
    <property type="entry name" value="PYP-like sensor domain (PAS domain)"/>
    <property type="match status" value="2"/>
</dbReference>
<dbReference type="InterPro" id="IPR036890">
    <property type="entry name" value="HATPase_C_sf"/>
</dbReference>
<dbReference type="Pfam" id="PF02518">
    <property type="entry name" value="HATPase_c"/>
    <property type="match status" value="1"/>
</dbReference>
<evidence type="ECO:0000256" key="3">
    <source>
        <dbReference type="ARBA" id="ARBA00022553"/>
    </source>
</evidence>
<dbReference type="InterPro" id="IPR001789">
    <property type="entry name" value="Sig_transdc_resp-reg_receiver"/>
</dbReference>
<dbReference type="InterPro" id="IPR035965">
    <property type="entry name" value="PAS-like_dom_sf"/>
</dbReference>
<dbReference type="PANTHER" id="PTHR45339">
    <property type="entry name" value="HYBRID SIGNAL TRANSDUCTION HISTIDINE KINASE J"/>
    <property type="match status" value="1"/>
</dbReference>
<evidence type="ECO:0000259" key="11">
    <source>
        <dbReference type="PROSITE" id="PS50113"/>
    </source>
</evidence>
<evidence type="ECO:0000259" key="10">
    <source>
        <dbReference type="PROSITE" id="PS50112"/>
    </source>
</evidence>
<dbReference type="CDD" id="cd17546">
    <property type="entry name" value="REC_hyHK_CKI1_RcsC-like"/>
    <property type="match status" value="1"/>
</dbReference>
<comment type="catalytic activity">
    <reaction evidence="1">
        <text>ATP + protein L-histidine = ADP + protein N-phospho-L-histidine.</text>
        <dbReference type="EC" id="2.7.13.3"/>
    </reaction>
</comment>
<dbReference type="RefSeq" id="WP_341397800.1">
    <property type="nucleotide sequence ID" value="NZ_JBBUTI010000002.1"/>
</dbReference>
<dbReference type="SMART" id="SM00448">
    <property type="entry name" value="REC"/>
    <property type="match status" value="1"/>
</dbReference>
<evidence type="ECO:0000256" key="6">
    <source>
        <dbReference type="SAM" id="Coils"/>
    </source>
</evidence>
<feature type="domain" description="PAC" evidence="11">
    <location>
        <begin position="433"/>
        <end position="486"/>
    </location>
</feature>
<dbReference type="InterPro" id="IPR005467">
    <property type="entry name" value="His_kinase_dom"/>
</dbReference>
<keyword evidence="7" id="KW-0812">Transmembrane</keyword>
<dbReference type="PROSITE" id="PS50109">
    <property type="entry name" value="HIS_KIN"/>
    <property type="match status" value="1"/>
</dbReference>
<dbReference type="PROSITE" id="PS50112">
    <property type="entry name" value="PAS"/>
    <property type="match status" value="1"/>
</dbReference>
<evidence type="ECO:0000256" key="4">
    <source>
        <dbReference type="ARBA" id="ARBA00023012"/>
    </source>
</evidence>
<evidence type="ECO:0000256" key="2">
    <source>
        <dbReference type="ARBA" id="ARBA00012438"/>
    </source>
</evidence>
<dbReference type="Pfam" id="PF08448">
    <property type="entry name" value="PAS_4"/>
    <property type="match status" value="2"/>
</dbReference>
<keyword evidence="6" id="KW-0175">Coiled coil</keyword>
<keyword evidence="4" id="KW-0902">Two-component regulatory system</keyword>
<dbReference type="SUPFAM" id="SSF47384">
    <property type="entry name" value="Homodimeric domain of signal transducing histidine kinase"/>
    <property type="match status" value="1"/>
</dbReference>
<dbReference type="InterPro" id="IPR000014">
    <property type="entry name" value="PAS"/>
</dbReference>
<proteinExistence type="predicted"/>
<dbReference type="InterPro" id="IPR013656">
    <property type="entry name" value="PAS_4"/>
</dbReference>
<feature type="domain" description="Response regulatory" evidence="9">
    <location>
        <begin position="1069"/>
        <end position="1185"/>
    </location>
</feature>
<evidence type="ECO:0000256" key="7">
    <source>
        <dbReference type="SAM" id="Phobius"/>
    </source>
</evidence>
<dbReference type="Gene3D" id="3.30.450.20">
    <property type="entry name" value="PAS domain"/>
    <property type="match status" value="2"/>
</dbReference>
<dbReference type="CDD" id="cd00130">
    <property type="entry name" value="PAS"/>
    <property type="match status" value="2"/>
</dbReference>
<dbReference type="Gene3D" id="3.30.565.10">
    <property type="entry name" value="Histidine kinase-like ATPase, C-terminal domain"/>
    <property type="match status" value="1"/>
</dbReference>
<accession>A0ABU9C2R7</accession>
<dbReference type="PRINTS" id="PR00344">
    <property type="entry name" value="BCTRLSENSOR"/>
</dbReference>
<feature type="domain" description="Histidine kinase" evidence="8">
    <location>
        <begin position="660"/>
        <end position="884"/>
    </location>
</feature>
<evidence type="ECO:0000256" key="1">
    <source>
        <dbReference type="ARBA" id="ARBA00000085"/>
    </source>
</evidence>
<dbReference type="EC" id="2.7.13.3" evidence="2"/>
<evidence type="ECO:0000256" key="5">
    <source>
        <dbReference type="PROSITE-ProRule" id="PRU00169"/>
    </source>
</evidence>
<dbReference type="InterPro" id="IPR003594">
    <property type="entry name" value="HATPase_dom"/>
</dbReference>
<dbReference type="Pfam" id="PF00072">
    <property type="entry name" value="Response_reg"/>
    <property type="match status" value="1"/>
</dbReference>
<feature type="coiled-coil region" evidence="6">
    <location>
        <begin position="477"/>
        <end position="511"/>
    </location>
</feature>
<dbReference type="Gene3D" id="3.40.50.2300">
    <property type="match status" value="1"/>
</dbReference>
<dbReference type="Gene3D" id="1.10.287.130">
    <property type="match status" value="1"/>
</dbReference>
<dbReference type="InterPro" id="IPR011006">
    <property type="entry name" value="CheY-like_superfamily"/>
</dbReference>
<evidence type="ECO:0000313" key="13">
    <source>
        <dbReference type="Proteomes" id="UP001379945"/>
    </source>
</evidence>
<gene>
    <name evidence="12" type="ORF">AACH00_04335</name>
</gene>
<dbReference type="SUPFAM" id="SSF52172">
    <property type="entry name" value="CheY-like"/>
    <property type="match status" value="1"/>
</dbReference>
<dbReference type="Pfam" id="PF00512">
    <property type="entry name" value="HisKA"/>
    <property type="match status" value="1"/>
</dbReference>
<dbReference type="SMART" id="SM00387">
    <property type="entry name" value="HATPase_c"/>
    <property type="match status" value="1"/>
</dbReference>
<dbReference type="InterPro" id="IPR000700">
    <property type="entry name" value="PAS-assoc_C"/>
</dbReference>
<name>A0ABU9C2R7_9BURK</name>
<feature type="transmembrane region" description="Helical" evidence="7">
    <location>
        <begin position="20"/>
        <end position="39"/>
    </location>
</feature>
<keyword evidence="3 5" id="KW-0597">Phosphoprotein</keyword>
<evidence type="ECO:0000313" key="12">
    <source>
        <dbReference type="EMBL" id="MEK8045575.1"/>
    </source>
</evidence>
<dbReference type="SMART" id="SM00388">
    <property type="entry name" value="HisKA"/>
    <property type="match status" value="1"/>
</dbReference>
<reference evidence="12 13" key="1">
    <citation type="submission" date="2024-04" db="EMBL/GenBank/DDBJ databases">
        <title>Novel species of the genus Ideonella isolated from streams.</title>
        <authorList>
            <person name="Lu H."/>
        </authorList>
    </citation>
    <scope>NUCLEOTIDE SEQUENCE [LARGE SCALE GENOMIC DNA]</scope>
    <source>
        <strain evidence="12 13">LYT19W</strain>
    </source>
</reference>
<dbReference type="SMART" id="SM00091">
    <property type="entry name" value="PAS"/>
    <property type="match status" value="2"/>
</dbReference>
<dbReference type="PROSITE" id="PS50113">
    <property type="entry name" value="PAC"/>
    <property type="match status" value="2"/>
</dbReference>
<dbReference type="CDD" id="cd00082">
    <property type="entry name" value="HisKA"/>
    <property type="match status" value="1"/>
</dbReference>
<dbReference type="InterPro" id="IPR036097">
    <property type="entry name" value="HisK_dim/P_sf"/>
</dbReference>
<feature type="domain" description="PAS" evidence="10">
    <location>
        <begin position="360"/>
        <end position="430"/>
    </location>
</feature>
<keyword evidence="7" id="KW-1133">Transmembrane helix</keyword>
<dbReference type="NCBIfam" id="TIGR00229">
    <property type="entry name" value="sensory_box"/>
    <property type="match status" value="2"/>
</dbReference>
<evidence type="ECO:0000259" key="9">
    <source>
        <dbReference type="PROSITE" id="PS50110"/>
    </source>
</evidence>
<dbReference type="PROSITE" id="PS50110">
    <property type="entry name" value="RESPONSE_REGULATORY"/>
    <property type="match status" value="1"/>
</dbReference>
<protein>
    <recommendedName>
        <fullName evidence="2">histidine kinase</fullName>
        <ecNumber evidence="2">2.7.13.3</ecNumber>
    </recommendedName>
</protein>
<comment type="caution">
    <text evidence="12">The sequence shown here is derived from an EMBL/GenBank/DDBJ whole genome shotgun (WGS) entry which is preliminary data.</text>
</comment>
<dbReference type="Proteomes" id="UP001379945">
    <property type="component" value="Unassembled WGS sequence"/>
</dbReference>
<keyword evidence="13" id="KW-1185">Reference proteome</keyword>
<dbReference type="CDD" id="cd16922">
    <property type="entry name" value="HATPase_EvgS-ArcB-TorS-like"/>
    <property type="match status" value="1"/>
</dbReference>